<evidence type="ECO:0000256" key="1">
    <source>
        <dbReference type="ARBA" id="ARBA00004141"/>
    </source>
</evidence>
<dbReference type="GO" id="GO:0097272">
    <property type="term" value="P:ammonium homeostasis"/>
    <property type="evidence" value="ECO:0007669"/>
    <property type="project" value="TreeGrafter"/>
</dbReference>
<dbReference type="EMBL" id="LLXH01005296">
    <property type="protein sequence ID" value="PKC52701.1"/>
    <property type="molecule type" value="Genomic_DNA"/>
</dbReference>
<dbReference type="PANTHER" id="PTHR11730:SF6">
    <property type="entry name" value="AMMONIUM TRANSPORTER"/>
    <property type="match status" value="1"/>
</dbReference>
<comment type="similarity">
    <text evidence="2">Belongs to the ammonia transporter channel (TC 1.A.11.2) family.</text>
</comment>
<keyword evidence="6 9" id="KW-0472">Membrane</keyword>
<dbReference type="GO" id="GO:0005886">
    <property type="term" value="C:plasma membrane"/>
    <property type="evidence" value="ECO:0007669"/>
    <property type="project" value="TreeGrafter"/>
</dbReference>
<evidence type="ECO:0000256" key="8">
    <source>
        <dbReference type="SAM" id="MobiDB-lite"/>
    </source>
</evidence>
<evidence type="ECO:0000256" key="9">
    <source>
        <dbReference type="SAM" id="Phobius"/>
    </source>
</evidence>
<feature type="compositionally biased region" description="Basic and acidic residues" evidence="8">
    <location>
        <begin position="1"/>
        <end position="22"/>
    </location>
</feature>
<dbReference type="InterPro" id="IPR029020">
    <property type="entry name" value="Ammonium/urea_transptr"/>
</dbReference>
<keyword evidence="3" id="KW-0813">Transport</keyword>
<protein>
    <recommendedName>
        <fullName evidence="10">Ammonium transporter AmtB-like domain-containing protein</fullName>
    </recommendedName>
</protein>
<dbReference type="PANTHER" id="PTHR11730">
    <property type="entry name" value="AMMONIUM TRANSPORTER"/>
    <property type="match status" value="1"/>
</dbReference>
<dbReference type="VEuPathDB" id="FungiDB:RhiirA1_480901"/>
<evidence type="ECO:0000313" key="11">
    <source>
        <dbReference type="EMBL" id="PKC52701.1"/>
    </source>
</evidence>
<reference evidence="11 12" key="1">
    <citation type="submission" date="2017-10" db="EMBL/GenBank/DDBJ databases">
        <title>Extensive intraspecific genome diversity in a model arbuscular mycorrhizal fungus.</title>
        <authorList>
            <person name="Chen E.C.H."/>
            <person name="Morin E."/>
            <person name="Baudet D."/>
            <person name="Noel J."/>
            <person name="Ndikumana S."/>
            <person name="Charron P."/>
            <person name="St-Onge C."/>
            <person name="Giorgi J."/>
            <person name="Grigoriev I.V."/>
            <person name="Roux C."/>
            <person name="Martin F.M."/>
            <person name="Corradi N."/>
        </authorList>
    </citation>
    <scope>NUCLEOTIDE SEQUENCE [LARGE SCALE GENOMIC DNA]</scope>
    <source>
        <strain evidence="11 12">A1</strain>
    </source>
</reference>
<gene>
    <name evidence="11" type="ORF">RhiirA1_480901</name>
</gene>
<dbReference type="Proteomes" id="UP000232688">
    <property type="component" value="Unassembled WGS sequence"/>
</dbReference>
<comment type="subcellular location">
    <subcellularLocation>
        <location evidence="1">Membrane</location>
        <topology evidence="1">Multi-pass membrane protein</topology>
    </subcellularLocation>
</comment>
<evidence type="ECO:0000256" key="7">
    <source>
        <dbReference type="ARBA" id="ARBA00023177"/>
    </source>
</evidence>
<name>A0A2N0QNT4_9GLOM</name>
<evidence type="ECO:0000256" key="4">
    <source>
        <dbReference type="ARBA" id="ARBA00022692"/>
    </source>
</evidence>
<keyword evidence="7" id="KW-0924">Ammonia transport</keyword>
<evidence type="ECO:0000256" key="3">
    <source>
        <dbReference type="ARBA" id="ARBA00022448"/>
    </source>
</evidence>
<organism evidence="11 12">
    <name type="scientific">Rhizophagus irregularis</name>
    <dbReference type="NCBI Taxonomy" id="588596"/>
    <lineage>
        <taxon>Eukaryota</taxon>
        <taxon>Fungi</taxon>
        <taxon>Fungi incertae sedis</taxon>
        <taxon>Mucoromycota</taxon>
        <taxon>Glomeromycotina</taxon>
        <taxon>Glomeromycetes</taxon>
        <taxon>Glomerales</taxon>
        <taxon>Glomeraceae</taxon>
        <taxon>Rhizophagus</taxon>
    </lineage>
</organism>
<feature type="transmembrane region" description="Helical" evidence="9">
    <location>
        <begin position="181"/>
        <end position="204"/>
    </location>
</feature>
<dbReference type="Gene3D" id="1.10.3430.10">
    <property type="entry name" value="Ammonium transporter AmtB like domains"/>
    <property type="match status" value="1"/>
</dbReference>
<dbReference type="AlphaFoldDB" id="A0A2N0QNT4"/>
<evidence type="ECO:0000313" key="12">
    <source>
        <dbReference type="Proteomes" id="UP000232688"/>
    </source>
</evidence>
<dbReference type="SUPFAM" id="SSF111352">
    <property type="entry name" value="Ammonium transporter"/>
    <property type="match status" value="1"/>
</dbReference>
<evidence type="ECO:0000256" key="5">
    <source>
        <dbReference type="ARBA" id="ARBA00022989"/>
    </source>
</evidence>
<evidence type="ECO:0000259" key="10">
    <source>
        <dbReference type="Pfam" id="PF00909"/>
    </source>
</evidence>
<accession>A0A2N0QNT4</accession>
<feature type="transmembrane region" description="Helical" evidence="9">
    <location>
        <begin position="149"/>
        <end position="169"/>
    </location>
</feature>
<evidence type="ECO:0000256" key="2">
    <source>
        <dbReference type="ARBA" id="ARBA00005887"/>
    </source>
</evidence>
<keyword evidence="4 9" id="KW-0812">Transmembrane</keyword>
<reference evidence="11 12" key="2">
    <citation type="submission" date="2017-10" db="EMBL/GenBank/DDBJ databases">
        <title>Genome analyses suggest a sexual origin of heterokaryosis in a supposedly ancient asexual fungus.</title>
        <authorList>
            <person name="Corradi N."/>
            <person name="Sedzielewska K."/>
            <person name="Noel J."/>
            <person name="Charron P."/>
            <person name="Farinelli L."/>
            <person name="Marton T."/>
            <person name="Kruger M."/>
            <person name="Pelin A."/>
            <person name="Brachmann A."/>
            <person name="Corradi N."/>
        </authorList>
    </citation>
    <scope>NUCLEOTIDE SEQUENCE [LARGE SCALE GENOMIC DNA]</scope>
    <source>
        <strain evidence="11 12">A1</strain>
    </source>
</reference>
<dbReference type="GO" id="GO:0008519">
    <property type="term" value="F:ammonium channel activity"/>
    <property type="evidence" value="ECO:0007669"/>
    <property type="project" value="InterPro"/>
</dbReference>
<comment type="caution">
    <text evidence="11">The sequence shown here is derived from an EMBL/GenBank/DDBJ whole genome shotgun (WGS) entry which is preliminary data.</text>
</comment>
<dbReference type="InterPro" id="IPR024041">
    <property type="entry name" value="NH4_transpt_AmtB-like_dom"/>
</dbReference>
<feature type="domain" description="Ammonium transporter AmtB-like" evidence="10">
    <location>
        <begin position="150"/>
        <end position="218"/>
    </location>
</feature>
<sequence>MPRDTDNQHVEATPHFDGKEESIINDPTATAGDKLSVFTKANQNEEFGMEKNPFHFTPKKDPMMERFENRKAIAQLFYVHSHNLEYKGANIMNDRIKSLVGQPIGVAFKNGLSISGVLCDVTDEEIILMEYKGECFMDLDAVVVLMDNLWVALGAILVFFMLGGFILLEAGSTRMKNAGHIAGKTIFTAGIGTLVFWAVGYGFIYGEGNPFIGLSSFFYGDFSAADGGLTPA</sequence>
<keyword evidence="5 9" id="KW-1133">Transmembrane helix</keyword>
<evidence type="ECO:0000256" key="6">
    <source>
        <dbReference type="ARBA" id="ARBA00023136"/>
    </source>
</evidence>
<dbReference type="Pfam" id="PF00909">
    <property type="entry name" value="Ammonium_transp"/>
    <property type="match status" value="1"/>
</dbReference>
<proteinExistence type="inferred from homology"/>
<feature type="region of interest" description="Disordered" evidence="8">
    <location>
        <begin position="1"/>
        <end position="25"/>
    </location>
</feature>
<feature type="non-terminal residue" evidence="11">
    <location>
        <position position="232"/>
    </location>
</feature>